<evidence type="ECO:0000313" key="1">
    <source>
        <dbReference type="EMBL" id="VFU13877.1"/>
    </source>
</evidence>
<accession>A0A485M0A7</accession>
<evidence type="ECO:0008006" key="2">
    <source>
        <dbReference type="Google" id="ProtNLM"/>
    </source>
</evidence>
<name>A0A485M0A7_9ZZZZ</name>
<organism evidence="1">
    <name type="scientific">anaerobic digester metagenome</name>
    <dbReference type="NCBI Taxonomy" id="1263854"/>
    <lineage>
        <taxon>unclassified sequences</taxon>
        <taxon>metagenomes</taxon>
        <taxon>ecological metagenomes</taxon>
    </lineage>
</organism>
<protein>
    <recommendedName>
        <fullName evidence="2">Outer membrane protein beta-barrel domain-containing protein</fullName>
    </recommendedName>
</protein>
<gene>
    <name evidence="1" type="ORF">SCFA_220094</name>
</gene>
<dbReference type="AlphaFoldDB" id="A0A485M0A7"/>
<sequence>MKRLMIIGMTLALLILPLAVSAASFEIAVGAWYVKPDGDLAYSPNGASTSLDLEDRFGFDSEWEPVIRAKIEPAELFGIYLKATPMGFDATEDNSFEFAFGDTVFFGDDVIDSEFFLNLYDAALYFSTPFIETGPTGGIDLDAGIGARVVHIDTDVERIPLDDGIVEGDVLEENPDETITYPMIFAALEMQPTDMVSVELEGWGMAISNDQVYSFSGIVKFVPGGGPFMINAGYRADFLNIEKKGLDLDANFTGPFAEVGLRF</sequence>
<dbReference type="EMBL" id="CAADRM010000084">
    <property type="protein sequence ID" value="VFU13877.1"/>
    <property type="molecule type" value="Genomic_DNA"/>
</dbReference>
<proteinExistence type="predicted"/>
<reference evidence="1" key="1">
    <citation type="submission" date="2019-03" db="EMBL/GenBank/DDBJ databases">
        <authorList>
            <person name="Hao L."/>
        </authorList>
    </citation>
    <scope>NUCLEOTIDE SEQUENCE</scope>
</reference>